<dbReference type="Pfam" id="PF12874">
    <property type="entry name" value="zf-met"/>
    <property type="match status" value="1"/>
</dbReference>
<protein>
    <recommendedName>
        <fullName evidence="6">C2H2-type domain-containing protein</fullName>
    </recommendedName>
</protein>
<dbReference type="Proteomes" id="UP000054549">
    <property type="component" value="Unassembled WGS sequence"/>
</dbReference>
<evidence type="ECO:0000256" key="2">
    <source>
        <dbReference type="ARBA" id="ARBA00022737"/>
    </source>
</evidence>
<dbReference type="SMART" id="SM00451">
    <property type="entry name" value="ZnF_U1"/>
    <property type="match status" value="3"/>
</dbReference>
<dbReference type="STRING" id="946122.A0A0C2WXK9"/>
<accession>A0A0C2WXK9</accession>
<gene>
    <name evidence="7" type="ORF">M378DRAFT_167284</name>
</gene>
<dbReference type="SMART" id="SM00355">
    <property type="entry name" value="ZnF_C2H2"/>
    <property type="match status" value="5"/>
</dbReference>
<dbReference type="PROSITE" id="PS00028">
    <property type="entry name" value="ZINC_FINGER_C2H2_1"/>
    <property type="match status" value="3"/>
</dbReference>
<dbReference type="OrthoDB" id="6077919at2759"/>
<keyword evidence="4" id="KW-0862">Zinc</keyword>
<dbReference type="InParanoid" id="A0A0C2WXK9"/>
<evidence type="ECO:0000256" key="5">
    <source>
        <dbReference type="PROSITE-ProRule" id="PRU00042"/>
    </source>
</evidence>
<evidence type="ECO:0000259" key="6">
    <source>
        <dbReference type="PROSITE" id="PS50157"/>
    </source>
</evidence>
<feature type="domain" description="C2H2-type" evidence="6">
    <location>
        <begin position="210"/>
        <end position="239"/>
    </location>
</feature>
<dbReference type="PANTHER" id="PTHR24379:SF121">
    <property type="entry name" value="C2H2-TYPE DOMAIN-CONTAINING PROTEIN"/>
    <property type="match status" value="1"/>
</dbReference>
<dbReference type="GO" id="GO:0008270">
    <property type="term" value="F:zinc ion binding"/>
    <property type="evidence" value="ECO:0007669"/>
    <property type="project" value="UniProtKB-KW"/>
</dbReference>
<dbReference type="InterPro" id="IPR036236">
    <property type="entry name" value="Znf_C2H2_sf"/>
</dbReference>
<feature type="domain" description="C2H2-type" evidence="6">
    <location>
        <begin position="103"/>
        <end position="132"/>
    </location>
</feature>
<dbReference type="HOGENOM" id="CLU_075838_1_1_1"/>
<proteinExistence type="predicted"/>
<evidence type="ECO:0000313" key="7">
    <source>
        <dbReference type="EMBL" id="KIL61123.1"/>
    </source>
</evidence>
<organism evidence="7 8">
    <name type="scientific">Amanita muscaria (strain Koide BX008)</name>
    <dbReference type="NCBI Taxonomy" id="946122"/>
    <lineage>
        <taxon>Eukaryota</taxon>
        <taxon>Fungi</taxon>
        <taxon>Dikarya</taxon>
        <taxon>Basidiomycota</taxon>
        <taxon>Agaricomycotina</taxon>
        <taxon>Agaricomycetes</taxon>
        <taxon>Agaricomycetidae</taxon>
        <taxon>Agaricales</taxon>
        <taxon>Pluteineae</taxon>
        <taxon>Amanitaceae</taxon>
        <taxon>Amanita</taxon>
    </lineage>
</organism>
<dbReference type="SUPFAM" id="SSF57667">
    <property type="entry name" value="beta-beta-alpha zinc fingers"/>
    <property type="match status" value="2"/>
</dbReference>
<dbReference type="Pfam" id="PF12171">
    <property type="entry name" value="zf-C2H2_jaz"/>
    <property type="match status" value="1"/>
</dbReference>
<dbReference type="GO" id="GO:0003676">
    <property type="term" value="F:nucleic acid binding"/>
    <property type="evidence" value="ECO:0007669"/>
    <property type="project" value="InterPro"/>
</dbReference>
<reference evidence="7 8" key="1">
    <citation type="submission" date="2014-04" db="EMBL/GenBank/DDBJ databases">
        <title>Evolutionary Origins and Diversification of the Mycorrhizal Mutualists.</title>
        <authorList>
            <consortium name="DOE Joint Genome Institute"/>
            <consortium name="Mycorrhizal Genomics Consortium"/>
            <person name="Kohler A."/>
            <person name="Kuo A."/>
            <person name="Nagy L.G."/>
            <person name="Floudas D."/>
            <person name="Copeland A."/>
            <person name="Barry K.W."/>
            <person name="Cichocki N."/>
            <person name="Veneault-Fourrey C."/>
            <person name="LaButti K."/>
            <person name="Lindquist E.A."/>
            <person name="Lipzen A."/>
            <person name="Lundell T."/>
            <person name="Morin E."/>
            <person name="Murat C."/>
            <person name="Riley R."/>
            <person name="Ohm R."/>
            <person name="Sun H."/>
            <person name="Tunlid A."/>
            <person name="Henrissat B."/>
            <person name="Grigoriev I.V."/>
            <person name="Hibbett D.S."/>
            <person name="Martin F."/>
        </authorList>
    </citation>
    <scope>NUCLEOTIDE SEQUENCE [LARGE SCALE GENOMIC DNA]</scope>
    <source>
        <strain evidence="7 8">Koide BX008</strain>
    </source>
</reference>
<evidence type="ECO:0000256" key="4">
    <source>
        <dbReference type="ARBA" id="ARBA00022833"/>
    </source>
</evidence>
<evidence type="ECO:0000313" key="8">
    <source>
        <dbReference type="Proteomes" id="UP000054549"/>
    </source>
</evidence>
<dbReference type="Gene3D" id="3.30.160.60">
    <property type="entry name" value="Classic Zinc Finger"/>
    <property type="match status" value="2"/>
</dbReference>
<evidence type="ECO:0000256" key="1">
    <source>
        <dbReference type="ARBA" id="ARBA00022723"/>
    </source>
</evidence>
<keyword evidence="8" id="KW-1185">Reference proteome</keyword>
<dbReference type="InterPro" id="IPR013087">
    <property type="entry name" value="Znf_C2H2_type"/>
</dbReference>
<dbReference type="InterPro" id="IPR003604">
    <property type="entry name" value="Matrin/U1-like-C_Znf_C2H2"/>
</dbReference>
<dbReference type="Pfam" id="PF00096">
    <property type="entry name" value="zf-C2H2"/>
    <property type="match status" value="1"/>
</dbReference>
<evidence type="ECO:0000256" key="3">
    <source>
        <dbReference type="ARBA" id="ARBA00022771"/>
    </source>
</evidence>
<name>A0A0C2WXK9_AMAMK</name>
<dbReference type="EMBL" id="KN818288">
    <property type="protein sequence ID" value="KIL61123.1"/>
    <property type="molecule type" value="Genomic_DNA"/>
</dbReference>
<dbReference type="AlphaFoldDB" id="A0A0C2WXK9"/>
<sequence>MRQLSQVNKAFVAHWKTNCGRDSSPTCDLCDRPYTSKRALAEHIKTYCHLCETSFVTSQAFEQHYQHPAAHADNDCHTCNHFFEDERTKQEHMDVCDSADENTFCTICNKNFREPKDLQNHLSSPKHKGKNASCFVCPSKFRTPSGVALHLESGCKQLPLNRHHITAAVNSLNIAPKISLRHSVEGSLLATPRPLITYQAFESSFNGSAYQCPICPTMFRTLSSLEAHLNSPAHDEDEFKCPKCNTHFKLVSGLVQHLKSGSCGLSNLKDVERRFADMEAQLSRSLKL</sequence>
<dbReference type="InterPro" id="IPR022755">
    <property type="entry name" value="Znf_C2H2_jaz"/>
</dbReference>
<keyword evidence="2" id="KW-0677">Repeat</keyword>
<keyword evidence="3 5" id="KW-0863">Zinc-finger</keyword>
<dbReference type="PANTHER" id="PTHR24379">
    <property type="entry name" value="KRAB AND ZINC FINGER DOMAIN-CONTAINING"/>
    <property type="match status" value="1"/>
</dbReference>
<keyword evidence="1" id="KW-0479">Metal-binding</keyword>
<dbReference type="PROSITE" id="PS50157">
    <property type="entry name" value="ZINC_FINGER_C2H2_2"/>
    <property type="match status" value="2"/>
</dbReference>